<reference evidence="2" key="1">
    <citation type="journal article" date="2022" name="Mol. Ecol. Resour.">
        <title>The genomes of chicory, endive, great burdock and yacon provide insights into Asteraceae palaeo-polyploidization history and plant inulin production.</title>
        <authorList>
            <person name="Fan W."/>
            <person name="Wang S."/>
            <person name="Wang H."/>
            <person name="Wang A."/>
            <person name="Jiang F."/>
            <person name="Liu H."/>
            <person name="Zhao H."/>
            <person name="Xu D."/>
            <person name="Zhang Y."/>
        </authorList>
    </citation>
    <scope>NUCLEOTIDE SEQUENCE [LARGE SCALE GENOMIC DNA]</scope>
    <source>
        <strain evidence="2">cv. Punajuju</strain>
    </source>
</reference>
<dbReference type="EMBL" id="CM042017">
    <property type="protein sequence ID" value="KAI3690612.1"/>
    <property type="molecule type" value="Genomic_DNA"/>
</dbReference>
<proteinExistence type="predicted"/>
<organism evidence="1 2">
    <name type="scientific">Cichorium intybus</name>
    <name type="common">Chicory</name>
    <dbReference type="NCBI Taxonomy" id="13427"/>
    <lineage>
        <taxon>Eukaryota</taxon>
        <taxon>Viridiplantae</taxon>
        <taxon>Streptophyta</taxon>
        <taxon>Embryophyta</taxon>
        <taxon>Tracheophyta</taxon>
        <taxon>Spermatophyta</taxon>
        <taxon>Magnoliopsida</taxon>
        <taxon>eudicotyledons</taxon>
        <taxon>Gunneridae</taxon>
        <taxon>Pentapetalae</taxon>
        <taxon>asterids</taxon>
        <taxon>campanulids</taxon>
        <taxon>Asterales</taxon>
        <taxon>Asteraceae</taxon>
        <taxon>Cichorioideae</taxon>
        <taxon>Cichorieae</taxon>
        <taxon>Cichoriinae</taxon>
        <taxon>Cichorium</taxon>
    </lineage>
</organism>
<sequence length="82" mass="9262">MSNQTKIIFRCLKVEAEEDDKENEVVPATVRAEDAEQFGGKVTKGTKWVDNTMDDGILNGLIDDVGSIDDYICMQELGWFFQ</sequence>
<keyword evidence="2" id="KW-1185">Reference proteome</keyword>
<dbReference type="Proteomes" id="UP001055811">
    <property type="component" value="Linkage Group LG09"/>
</dbReference>
<gene>
    <name evidence="1" type="ORF">L2E82_48742</name>
</gene>
<name>A0ACB8YZ90_CICIN</name>
<protein>
    <submittedName>
        <fullName evidence="1">Uncharacterized protein</fullName>
    </submittedName>
</protein>
<reference evidence="1 2" key="2">
    <citation type="journal article" date="2022" name="Mol. Ecol. Resour.">
        <title>The genomes of chicory, endive, great burdock and yacon provide insights into Asteraceae paleo-polyploidization history and plant inulin production.</title>
        <authorList>
            <person name="Fan W."/>
            <person name="Wang S."/>
            <person name="Wang H."/>
            <person name="Wang A."/>
            <person name="Jiang F."/>
            <person name="Liu H."/>
            <person name="Zhao H."/>
            <person name="Xu D."/>
            <person name="Zhang Y."/>
        </authorList>
    </citation>
    <scope>NUCLEOTIDE SEQUENCE [LARGE SCALE GENOMIC DNA]</scope>
    <source>
        <strain evidence="2">cv. Punajuju</strain>
        <tissue evidence="1">Leaves</tissue>
    </source>
</reference>
<comment type="caution">
    <text evidence="1">The sequence shown here is derived from an EMBL/GenBank/DDBJ whole genome shotgun (WGS) entry which is preliminary data.</text>
</comment>
<accession>A0ACB8YZ90</accession>
<evidence type="ECO:0000313" key="1">
    <source>
        <dbReference type="EMBL" id="KAI3690612.1"/>
    </source>
</evidence>
<evidence type="ECO:0000313" key="2">
    <source>
        <dbReference type="Proteomes" id="UP001055811"/>
    </source>
</evidence>